<evidence type="ECO:0000256" key="17">
    <source>
        <dbReference type="ARBA" id="ARBA00041185"/>
    </source>
</evidence>
<keyword evidence="13" id="KW-0961">Cell wall biogenesis/degradation</keyword>
<evidence type="ECO:0000256" key="13">
    <source>
        <dbReference type="ARBA" id="ARBA00023316"/>
    </source>
</evidence>
<keyword evidence="8" id="KW-0133">Cell shape</keyword>
<keyword evidence="11 22" id="KW-0472">Membrane</keyword>
<keyword evidence="10 22" id="KW-1133">Transmembrane helix</keyword>
<dbReference type="NCBIfam" id="TIGR02615">
    <property type="entry name" value="spoVE"/>
    <property type="match status" value="1"/>
</dbReference>
<dbReference type="Proteomes" id="UP000182569">
    <property type="component" value="Chromosome"/>
</dbReference>
<dbReference type="GO" id="GO:0071555">
    <property type="term" value="P:cell wall organization"/>
    <property type="evidence" value="ECO:0007669"/>
    <property type="project" value="UniProtKB-KW"/>
</dbReference>
<dbReference type="GO" id="GO:0008955">
    <property type="term" value="F:peptidoglycan glycosyltransferase activity"/>
    <property type="evidence" value="ECO:0007669"/>
    <property type="project" value="UniProtKB-EC"/>
</dbReference>
<keyword evidence="3" id="KW-1003">Cell membrane</keyword>
<evidence type="ECO:0000256" key="5">
    <source>
        <dbReference type="ARBA" id="ARBA00022676"/>
    </source>
</evidence>
<dbReference type="EMBL" id="CP015756">
    <property type="protein sequence ID" value="APC41114.1"/>
    <property type="molecule type" value="Genomic_DNA"/>
</dbReference>
<dbReference type="NCBIfam" id="TIGR02614">
    <property type="entry name" value="ftsW"/>
    <property type="match status" value="1"/>
</dbReference>
<feature type="transmembrane region" description="Helical" evidence="22">
    <location>
        <begin position="147"/>
        <end position="179"/>
    </location>
</feature>
<dbReference type="GO" id="GO:0051301">
    <property type="term" value="P:cell division"/>
    <property type="evidence" value="ECO:0007669"/>
    <property type="project" value="UniProtKB-KW"/>
</dbReference>
<dbReference type="AlphaFoldDB" id="A0A1J0GIA7"/>
<dbReference type="GO" id="GO:0009252">
    <property type="term" value="P:peptidoglycan biosynthetic process"/>
    <property type="evidence" value="ECO:0007669"/>
    <property type="project" value="UniProtKB-KW"/>
</dbReference>
<feature type="transmembrane region" description="Helical" evidence="22">
    <location>
        <begin position="185"/>
        <end position="206"/>
    </location>
</feature>
<dbReference type="OrthoDB" id="9812661at2"/>
<feature type="transmembrane region" description="Helical" evidence="22">
    <location>
        <begin position="339"/>
        <end position="360"/>
    </location>
</feature>
<evidence type="ECO:0000256" key="9">
    <source>
        <dbReference type="ARBA" id="ARBA00022984"/>
    </source>
</evidence>
<dbReference type="EC" id="2.4.99.28" evidence="19"/>
<sequence>MKKHNSKMGQIDFILFATIMILVAIGVVMVYSSSSYIAAFKYNDPEYFLKKQIMWAIVGSILMVVAIKIDYHILKRYTGIMMVITILLLLVVLAFPAINGAKRWIPLGFASIQPSEIAKYTVVLFMAKSLDKKGERVKEFLKGMCPYLLVSGFYAGLVLLGSNLSIAAVIMIVTVIILFAAGAKFLHLFAIGSTLVAAVGALTIFEPYRLARLMSFRDPFADSQGKGYQLVQSLLALGSGGITGAGIGQSRQKCLYIPEPQTDFIFAIIGEELGLIGCTVIMLLFVIFIWRGIKTAVTCKDMYGTILGIGITSVIAIQAVINIAVVTGSMPVTGVPLPFISYGGSALVFNMIAMGILLNISRQTANEN</sequence>
<evidence type="ECO:0000256" key="6">
    <source>
        <dbReference type="ARBA" id="ARBA00022679"/>
    </source>
</evidence>
<dbReference type="InterPro" id="IPR013437">
    <property type="entry name" value="FtsW"/>
</dbReference>
<evidence type="ECO:0000256" key="2">
    <source>
        <dbReference type="ARBA" id="ARBA00004752"/>
    </source>
</evidence>
<evidence type="ECO:0000256" key="10">
    <source>
        <dbReference type="ARBA" id="ARBA00022989"/>
    </source>
</evidence>
<accession>A0A1J0GIA7</accession>
<protein>
    <recommendedName>
        <fullName evidence="17">Probable peptidoglycan glycosyltransferase FtsW</fullName>
        <ecNumber evidence="19">2.4.99.28</ecNumber>
    </recommendedName>
    <alternativeName>
        <fullName evidence="18">Cell division protein FtsW</fullName>
    </alternativeName>
    <alternativeName>
        <fullName evidence="15">Cell wall polymerase</fullName>
    </alternativeName>
    <alternativeName>
        <fullName evidence="14">Peptidoglycan polymerase</fullName>
    </alternativeName>
</protein>
<organism evidence="23 24">
    <name type="scientific">Clostridium estertheticum subsp. estertheticum</name>
    <dbReference type="NCBI Taxonomy" id="1552"/>
    <lineage>
        <taxon>Bacteria</taxon>
        <taxon>Bacillati</taxon>
        <taxon>Bacillota</taxon>
        <taxon>Clostridia</taxon>
        <taxon>Eubacteriales</taxon>
        <taxon>Clostridiaceae</taxon>
        <taxon>Clostridium</taxon>
    </lineage>
</organism>
<evidence type="ECO:0000256" key="4">
    <source>
        <dbReference type="ARBA" id="ARBA00022618"/>
    </source>
</evidence>
<evidence type="ECO:0000256" key="20">
    <source>
        <dbReference type="ARBA" id="ARBA00049902"/>
    </source>
</evidence>
<feature type="transmembrane region" description="Helical" evidence="22">
    <location>
        <begin position="52"/>
        <end position="71"/>
    </location>
</feature>
<comment type="pathway">
    <text evidence="2">Cell wall biogenesis; peptidoglycan biosynthesis.</text>
</comment>
<dbReference type="GO" id="GO:0032153">
    <property type="term" value="C:cell division site"/>
    <property type="evidence" value="ECO:0007669"/>
    <property type="project" value="TreeGrafter"/>
</dbReference>
<evidence type="ECO:0000256" key="7">
    <source>
        <dbReference type="ARBA" id="ARBA00022692"/>
    </source>
</evidence>
<evidence type="ECO:0000256" key="3">
    <source>
        <dbReference type="ARBA" id="ARBA00022475"/>
    </source>
</evidence>
<evidence type="ECO:0000256" key="12">
    <source>
        <dbReference type="ARBA" id="ARBA00023306"/>
    </source>
</evidence>
<comment type="similarity">
    <text evidence="16">Belongs to the SEDS family. FtsW subfamily.</text>
</comment>
<keyword evidence="7 22" id="KW-0812">Transmembrane</keyword>
<keyword evidence="12" id="KW-0131">Cell cycle</keyword>
<dbReference type="InterPro" id="IPR013438">
    <property type="entry name" value="SpoVE"/>
</dbReference>
<keyword evidence="5" id="KW-0328">Glycosyltransferase</keyword>
<reference evidence="24" key="1">
    <citation type="journal article" date="2016" name="Front. Microbiol.">
        <title>Complete Genome Sequence of Clostridium estertheticum DSM 8809, a Microbe Identified in Spoiled Vacuum Packed Beef.</title>
        <authorList>
            <person name="Yu Z."/>
            <person name="Gunn L."/>
            <person name="Brennan E."/>
            <person name="Reid R."/>
            <person name="Wall P.G."/>
            <person name="Gaora O.P."/>
            <person name="Hurley D."/>
            <person name="Bolton D."/>
            <person name="Fanning S."/>
        </authorList>
    </citation>
    <scope>NUCLEOTIDE SEQUENCE [LARGE SCALE GENOMIC DNA]</scope>
    <source>
        <strain evidence="24">DSM 8809</strain>
    </source>
</reference>
<name>A0A1J0GIA7_9CLOT</name>
<gene>
    <name evidence="23" type="ORF">A7L45_14050</name>
</gene>
<evidence type="ECO:0000256" key="11">
    <source>
        <dbReference type="ARBA" id="ARBA00023136"/>
    </source>
</evidence>
<evidence type="ECO:0000256" key="21">
    <source>
        <dbReference type="ARBA" id="ARBA00049966"/>
    </source>
</evidence>
<comment type="subcellular location">
    <subcellularLocation>
        <location evidence="1">Cell membrane</location>
        <topology evidence="1">Multi-pass membrane protein</topology>
    </subcellularLocation>
</comment>
<evidence type="ECO:0000256" key="22">
    <source>
        <dbReference type="SAM" id="Phobius"/>
    </source>
</evidence>
<dbReference type="Pfam" id="PF01098">
    <property type="entry name" value="FTSW_RODA_SPOVE"/>
    <property type="match status" value="1"/>
</dbReference>
<evidence type="ECO:0000313" key="24">
    <source>
        <dbReference type="Proteomes" id="UP000182569"/>
    </source>
</evidence>
<dbReference type="RefSeq" id="WP_071613408.1">
    <property type="nucleotide sequence ID" value="NZ_CP015756.1"/>
</dbReference>
<feature type="transmembrane region" description="Helical" evidence="22">
    <location>
        <begin position="12"/>
        <end position="32"/>
    </location>
</feature>
<feature type="transmembrane region" description="Helical" evidence="22">
    <location>
        <begin position="264"/>
        <end position="290"/>
    </location>
</feature>
<dbReference type="GO" id="GO:0015648">
    <property type="term" value="F:lipid-linked peptidoglycan transporter activity"/>
    <property type="evidence" value="ECO:0007669"/>
    <property type="project" value="TreeGrafter"/>
</dbReference>
<evidence type="ECO:0000256" key="14">
    <source>
        <dbReference type="ARBA" id="ARBA00032370"/>
    </source>
</evidence>
<dbReference type="PANTHER" id="PTHR30474:SF2">
    <property type="entry name" value="PEPTIDOGLYCAN GLYCOSYLTRANSFERASE FTSW-RELATED"/>
    <property type="match status" value="1"/>
</dbReference>
<evidence type="ECO:0000256" key="18">
    <source>
        <dbReference type="ARBA" id="ARBA00041418"/>
    </source>
</evidence>
<evidence type="ECO:0000256" key="19">
    <source>
        <dbReference type="ARBA" id="ARBA00044770"/>
    </source>
</evidence>
<evidence type="ECO:0000313" key="23">
    <source>
        <dbReference type="EMBL" id="APC41114.1"/>
    </source>
</evidence>
<feature type="transmembrane region" description="Helical" evidence="22">
    <location>
        <begin position="78"/>
        <end position="98"/>
    </location>
</feature>
<dbReference type="PANTHER" id="PTHR30474">
    <property type="entry name" value="CELL CYCLE PROTEIN"/>
    <property type="match status" value="1"/>
</dbReference>
<dbReference type="GO" id="GO:0008360">
    <property type="term" value="P:regulation of cell shape"/>
    <property type="evidence" value="ECO:0007669"/>
    <property type="project" value="UniProtKB-KW"/>
</dbReference>
<dbReference type="GO" id="GO:0005886">
    <property type="term" value="C:plasma membrane"/>
    <property type="evidence" value="ECO:0007669"/>
    <property type="project" value="UniProtKB-SubCell"/>
</dbReference>
<dbReference type="KEGG" id="ceu:A7L45_14050"/>
<keyword evidence="4" id="KW-0132">Cell division</keyword>
<keyword evidence="9" id="KW-0573">Peptidoglycan synthesis</keyword>
<evidence type="ECO:0000256" key="1">
    <source>
        <dbReference type="ARBA" id="ARBA00004651"/>
    </source>
</evidence>
<evidence type="ECO:0000256" key="16">
    <source>
        <dbReference type="ARBA" id="ARBA00038053"/>
    </source>
</evidence>
<evidence type="ECO:0000256" key="8">
    <source>
        <dbReference type="ARBA" id="ARBA00022960"/>
    </source>
</evidence>
<feature type="transmembrane region" description="Helical" evidence="22">
    <location>
        <begin position="302"/>
        <end position="327"/>
    </location>
</feature>
<dbReference type="STRING" id="1552.A7L45_14050"/>
<comment type="function">
    <text evidence="21">Peptidoglycan polymerase that is essential for cell division.</text>
</comment>
<evidence type="ECO:0000256" key="15">
    <source>
        <dbReference type="ARBA" id="ARBA00033270"/>
    </source>
</evidence>
<dbReference type="InterPro" id="IPR001182">
    <property type="entry name" value="FtsW/RodA"/>
</dbReference>
<keyword evidence="24" id="KW-1185">Reference proteome</keyword>
<keyword evidence="6" id="KW-0808">Transferase</keyword>
<comment type="catalytic activity">
    <reaction evidence="20">
        <text>[GlcNAc-(1-&gt;4)-Mur2Ac(oyl-L-Ala-gamma-D-Glu-L-Lys-D-Ala-D-Ala)](n)-di-trans,octa-cis-undecaprenyl diphosphate + beta-D-GlcNAc-(1-&gt;4)-Mur2Ac(oyl-L-Ala-gamma-D-Glu-L-Lys-D-Ala-D-Ala)-di-trans,octa-cis-undecaprenyl diphosphate = [GlcNAc-(1-&gt;4)-Mur2Ac(oyl-L-Ala-gamma-D-Glu-L-Lys-D-Ala-D-Ala)](n+1)-di-trans,octa-cis-undecaprenyl diphosphate + di-trans,octa-cis-undecaprenyl diphosphate + H(+)</text>
        <dbReference type="Rhea" id="RHEA:23708"/>
        <dbReference type="Rhea" id="RHEA-COMP:9602"/>
        <dbReference type="Rhea" id="RHEA-COMP:9603"/>
        <dbReference type="ChEBI" id="CHEBI:15378"/>
        <dbReference type="ChEBI" id="CHEBI:58405"/>
        <dbReference type="ChEBI" id="CHEBI:60033"/>
        <dbReference type="ChEBI" id="CHEBI:78435"/>
        <dbReference type="EC" id="2.4.99.28"/>
    </reaction>
</comment>
<proteinExistence type="inferred from homology"/>